<dbReference type="EMBL" id="DVMH01000034">
    <property type="protein sequence ID" value="HIU10943.1"/>
    <property type="molecule type" value="Genomic_DNA"/>
</dbReference>
<gene>
    <name evidence="3" type="ORF">IAB00_06885</name>
</gene>
<sequence>MTEVMGKAMSENNPNMERKNDRRLTLAEVLNDIDDDLLAEAVRFHKNRKAALMRTILLAAVLGLLLACSGLALAVSDLSRANSEFYLRTLSPEDLAMGDNIKMAFDGLKSADMLTRYVAINSLLETYNDPSARQRAIKAVTPFLNDPEPKLAEAADFVLDILQEKFESSYLAHLADGSIMFADFPAYSDYGSNNQLWRIDPDGELVRYMSFSGAMNYIGGLLPSPDGQLLAVELNSYKSSFIVVVDVIEGYVSPELIDTARIRWGVLNDRPVQQRIDYENYSNYSNLRWLDNDTLAFDGYLSYNGAAFVDSVAVTYTYIPDNYNPTQGMVLTAIE</sequence>
<evidence type="ECO:0000313" key="3">
    <source>
        <dbReference type="EMBL" id="HIU10943.1"/>
    </source>
</evidence>
<name>A0A9D1HN24_9FIRM</name>
<organism evidence="3 4">
    <name type="scientific">Candidatus Avidehalobacter gallistercoris</name>
    <dbReference type="NCBI Taxonomy" id="2840694"/>
    <lineage>
        <taxon>Bacteria</taxon>
        <taxon>Bacillati</taxon>
        <taxon>Bacillota</taxon>
        <taxon>Clostridia</taxon>
        <taxon>Eubacteriales</taxon>
        <taxon>Peptococcaceae</taxon>
        <taxon>Peptococcaceae incertae sedis</taxon>
        <taxon>Candidatus Avidehalobacter</taxon>
    </lineage>
</organism>
<evidence type="ECO:0000256" key="2">
    <source>
        <dbReference type="SAM" id="Phobius"/>
    </source>
</evidence>
<dbReference type="SUPFAM" id="SSF82171">
    <property type="entry name" value="DPP6 N-terminal domain-like"/>
    <property type="match status" value="1"/>
</dbReference>
<feature type="region of interest" description="Disordered" evidence="1">
    <location>
        <begin position="1"/>
        <end position="20"/>
    </location>
</feature>
<accession>A0A9D1HN24</accession>
<keyword evidence="2" id="KW-0472">Membrane</keyword>
<reference evidence="3" key="2">
    <citation type="journal article" date="2021" name="PeerJ">
        <title>Extensive microbial diversity within the chicken gut microbiome revealed by metagenomics and culture.</title>
        <authorList>
            <person name="Gilroy R."/>
            <person name="Ravi A."/>
            <person name="Getino M."/>
            <person name="Pursley I."/>
            <person name="Horton D.L."/>
            <person name="Alikhan N.F."/>
            <person name="Baker D."/>
            <person name="Gharbi K."/>
            <person name="Hall N."/>
            <person name="Watson M."/>
            <person name="Adriaenssens E.M."/>
            <person name="Foster-Nyarko E."/>
            <person name="Jarju S."/>
            <person name="Secka A."/>
            <person name="Antonio M."/>
            <person name="Oren A."/>
            <person name="Chaudhuri R.R."/>
            <person name="La Ragione R."/>
            <person name="Hildebrand F."/>
            <person name="Pallen M.J."/>
        </authorList>
    </citation>
    <scope>NUCLEOTIDE SEQUENCE</scope>
    <source>
        <strain evidence="3">2830</strain>
    </source>
</reference>
<comment type="caution">
    <text evidence="3">The sequence shown here is derived from an EMBL/GenBank/DDBJ whole genome shotgun (WGS) entry which is preliminary data.</text>
</comment>
<keyword evidence="2" id="KW-0812">Transmembrane</keyword>
<feature type="transmembrane region" description="Helical" evidence="2">
    <location>
        <begin position="56"/>
        <end position="75"/>
    </location>
</feature>
<dbReference type="AlphaFoldDB" id="A0A9D1HN24"/>
<protein>
    <submittedName>
        <fullName evidence="3">Uncharacterized protein</fullName>
    </submittedName>
</protein>
<evidence type="ECO:0000313" key="4">
    <source>
        <dbReference type="Proteomes" id="UP000824124"/>
    </source>
</evidence>
<keyword evidence="2" id="KW-1133">Transmembrane helix</keyword>
<evidence type="ECO:0000256" key="1">
    <source>
        <dbReference type="SAM" id="MobiDB-lite"/>
    </source>
</evidence>
<dbReference type="Proteomes" id="UP000824124">
    <property type="component" value="Unassembled WGS sequence"/>
</dbReference>
<proteinExistence type="predicted"/>
<reference evidence="3" key="1">
    <citation type="submission" date="2020-10" db="EMBL/GenBank/DDBJ databases">
        <authorList>
            <person name="Gilroy R."/>
        </authorList>
    </citation>
    <scope>NUCLEOTIDE SEQUENCE</scope>
    <source>
        <strain evidence="3">2830</strain>
    </source>
</reference>